<dbReference type="Proteomes" id="UP000218899">
    <property type="component" value="Chromosome"/>
</dbReference>
<evidence type="ECO:0000256" key="1">
    <source>
        <dbReference type="SAM" id="Phobius"/>
    </source>
</evidence>
<evidence type="ECO:0000313" key="3">
    <source>
        <dbReference type="Proteomes" id="UP000218899"/>
    </source>
</evidence>
<keyword evidence="1" id="KW-0472">Membrane</keyword>
<protein>
    <submittedName>
        <fullName evidence="2">Uncharacterized protein</fullName>
    </submittedName>
</protein>
<organism evidence="2 3">
    <name type="scientific">Sulfurifustis variabilis</name>
    <dbReference type="NCBI Taxonomy" id="1675686"/>
    <lineage>
        <taxon>Bacteria</taxon>
        <taxon>Pseudomonadati</taxon>
        <taxon>Pseudomonadota</taxon>
        <taxon>Gammaproteobacteria</taxon>
        <taxon>Acidiferrobacterales</taxon>
        <taxon>Acidiferrobacteraceae</taxon>
        <taxon>Sulfurifustis</taxon>
    </lineage>
</organism>
<dbReference type="AlphaFoldDB" id="A0A1B4V6P2"/>
<keyword evidence="3" id="KW-1185">Reference proteome</keyword>
<evidence type="ECO:0000313" key="2">
    <source>
        <dbReference type="EMBL" id="BAU49209.1"/>
    </source>
</evidence>
<proteinExistence type="predicted"/>
<feature type="transmembrane region" description="Helical" evidence="1">
    <location>
        <begin position="102"/>
        <end position="122"/>
    </location>
</feature>
<reference evidence="2 3" key="1">
    <citation type="submission" date="2015-08" db="EMBL/GenBank/DDBJ databases">
        <title>Complete genome sequence of Sulfurifustis variabilis.</title>
        <authorList>
            <person name="Miura A."/>
            <person name="Kojima H."/>
            <person name="Fukui M."/>
        </authorList>
    </citation>
    <scope>NUCLEOTIDE SEQUENCE [LARGE SCALE GENOMIC DNA]</scope>
    <source>
        <strain evidence="3">skN76</strain>
    </source>
</reference>
<dbReference type="EMBL" id="AP014936">
    <property type="protein sequence ID" value="BAU49209.1"/>
    <property type="molecule type" value="Genomic_DNA"/>
</dbReference>
<dbReference type="RefSeq" id="WP_096461650.1">
    <property type="nucleotide sequence ID" value="NZ_AP014936.1"/>
</dbReference>
<keyword evidence="1" id="KW-1133">Transmembrane helix</keyword>
<gene>
    <name evidence="2" type="ORF">SVA_2661</name>
</gene>
<name>A0A1B4V6P2_9GAMM</name>
<keyword evidence="1" id="KW-0812">Transmembrane</keyword>
<sequence length="123" mass="13464">MAIQAICVCCGKPKTKVFGPCRACGFLPETEYQMARALILSLTRTVGGLSVGRDASTLKAVAAQIQAGRFYEFDPREEQRAVAAWRAWSAENERRRARRRSIAWTVLTLVLAAVAIAVAAHLT</sequence>
<accession>A0A1B4V6P2</accession>
<dbReference type="KEGG" id="sva:SVA_2661"/>